<name>A0AAD2D3M1_EUPCR</name>
<accession>A0AAD2D3M1</accession>
<evidence type="ECO:0000313" key="2">
    <source>
        <dbReference type="EMBL" id="CAI2378997.1"/>
    </source>
</evidence>
<reference evidence="2" key="1">
    <citation type="submission" date="2023-07" db="EMBL/GenBank/DDBJ databases">
        <authorList>
            <consortium name="AG Swart"/>
            <person name="Singh M."/>
            <person name="Singh A."/>
            <person name="Seah K."/>
            <person name="Emmerich C."/>
        </authorList>
    </citation>
    <scope>NUCLEOTIDE SEQUENCE</scope>
    <source>
        <strain evidence="2">DP1</strain>
    </source>
</reference>
<protein>
    <submittedName>
        <fullName evidence="2">Uncharacterized protein</fullName>
    </submittedName>
</protein>
<evidence type="ECO:0000256" key="1">
    <source>
        <dbReference type="SAM" id="MobiDB-lite"/>
    </source>
</evidence>
<feature type="compositionally biased region" description="Low complexity" evidence="1">
    <location>
        <begin position="129"/>
        <end position="148"/>
    </location>
</feature>
<keyword evidence="3" id="KW-1185">Reference proteome</keyword>
<sequence>MASFCVNGDESKVDDIDPKLCCSKNSGIKKGNNSDQEESLNSDREESSKTESKESSRPELEETVKSEEKESSKPEQEESSKINLEESLTIDPAMPSETLEPSSQDTKPDEPSATDPELQQPEPETQLDSSIESPIESSSPRRSPNNEKNSFAYKFRRAPYFEPLQVIVSEIQKFSEYLPKIIFYFKEKSEISDILTEKVNKEFAYDEGHQTSNTEPKLQDKSTNKHKGLVKVCTGPDLVYFEIGRQMSDFGTMKIFTDEEHFFSKPFAKFFHNKYEVTVEETFEIQGVDALVETFEEVTTKPMSLAPHSEDFRKQMSIKIERAISKIQDKKRREEDHLMSCCYFNDTWRPQPYNIMVKKLPFLTPSKLLAMNIFSEAEFNIKEINNKTLIDANYKEFMRHFLKKFYLTFKEVHTYDAKKFIKKLEEIMECQLTEFLNALNKEMDDNKKHAFFLFIRNYLFDKKIISGRLMHLWVTTEMGDSKEKMAQSFNVNICLEDLEAMITDLDKNTSKFVVKGHQLFGEIETYAMTCYYIIKLLLSKNFSGEEPPYRTAREMIKDLHNALKNYYNSNNVTTEEKVIIKKDHKVKYLIVEILRKREVWNYEFGKMCISLPKAHEVLENMQDSTFEIKKDQIISDIKSVISDESN</sequence>
<feature type="region of interest" description="Disordered" evidence="1">
    <location>
        <begin position="1"/>
        <end position="148"/>
    </location>
</feature>
<feature type="compositionally biased region" description="Polar residues" evidence="1">
    <location>
        <begin position="23"/>
        <end position="34"/>
    </location>
</feature>
<gene>
    <name evidence="2" type="ORF">ECRASSUSDP1_LOCUS20402</name>
</gene>
<dbReference type="EMBL" id="CAMPGE010020797">
    <property type="protein sequence ID" value="CAI2378997.1"/>
    <property type="molecule type" value="Genomic_DNA"/>
</dbReference>
<proteinExistence type="predicted"/>
<comment type="caution">
    <text evidence="2">The sequence shown here is derived from an EMBL/GenBank/DDBJ whole genome shotgun (WGS) entry which is preliminary data.</text>
</comment>
<feature type="compositionally biased region" description="Basic and acidic residues" evidence="1">
    <location>
        <begin position="9"/>
        <end position="18"/>
    </location>
</feature>
<dbReference type="AlphaFoldDB" id="A0AAD2D3M1"/>
<organism evidence="2 3">
    <name type="scientific">Euplotes crassus</name>
    <dbReference type="NCBI Taxonomy" id="5936"/>
    <lineage>
        <taxon>Eukaryota</taxon>
        <taxon>Sar</taxon>
        <taxon>Alveolata</taxon>
        <taxon>Ciliophora</taxon>
        <taxon>Intramacronucleata</taxon>
        <taxon>Spirotrichea</taxon>
        <taxon>Hypotrichia</taxon>
        <taxon>Euplotida</taxon>
        <taxon>Euplotidae</taxon>
        <taxon>Moneuplotes</taxon>
    </lineage>
</organism>
<feature type="compositionally biased region" description="Basic and acidic residues" evidence="1">
    <location>
        <begin position="41"/>
        <end position="84"/>
    </location>
</feature>
<dbReference type="Proteomes" id="UP001295684">
    <property type="component" value="Unassembled WGS sequence"/>
</dbReference>
<evidence type="ECO:0000313" key="3">
    <source>
        <dbReference type="Proteomes" id="UP001295684"/>
    </source>
</evidence>